<evidence type="ECO:0000256" key="8">
    <source>
        <dbReference type="RuleBase" id="RU004249"/>
    </source>
</evidence>
<keyword evidence="6" id="KW-0067">ATP-binding</keyword>
<dbReference type="InterPro" id="IPR036393">
    <property type="entry name" value="AceGlu_kinase-like_sf"/>
</dbReference>
<dbReference type="Pfam" id="PF00696">
    <property type="entry name" value="AA_kinase"/>
    <property type="match status" value="1"/>
</dbReference>
<feature type="domain" description="Aspartate/glutamate/uridylate kinase" evidence="9">
    <location>
        <begin position="5"/>
        <end position="282"/>
    </location>
</feature>
<evidence type="ECO:0000256" key="7">
    <source>
        <dbReference type="RuleBase" id="RU003448"/>
    </source>
</evidence>
<dbReference type="PANTHER" id="PTHR21499">
    <property type="entry name" value="ASPARTATE KINASE"/>
    <property type="match status" value="1"/>
</dbReference>
<dbReference type="UniPathway" id="UPA00051">
    <property type="reaction ID" value="UER00462"/>
</dbReference>
<dbReference type="GO" id="GO:0005524">
    <property type="term" value="F:ATP binding"/>
    <property type="evidence" value="ECO:0007669"/>
    <property type="project" value="UniProtKB-KW"/>
</dbReference>
<dbReference type="EMBL" id="AQHR01000050">
    <property type="protein sequence ID" value="EON77633.1"/>
    <property type="molecule type" value="Genomic_DNA"/>
</dbReference>
<dbReference type="UniPathway" id="UPA00050">
    <property type="reaction ID" value="UER00461"/>
</dbReference>
<evidence type="ECO:0000313" key="10">
    <source>
        <dbReference type="EMBL" id="EON77633.1"/>
    </source>
</evidence>
<dbReference type="UniPathway" id="UPA00034">
    <property type="reaction ID" value="UER00015"/>
</dbReference>
<keyword evidence="3 7" id="KW-0808">Transferase</keyword>
<dbReference type="STRING" id="1232681.ADIS_1852"/>
<name>R7ZUC7_9BACT</name>
<comment type="catalytic activity">
    <reaction evidence="7">
        <text>L-aspartate + ATP = 4-phospho-L-aspartate + ADP</text>
        <dbReference type="Rhea" id="RHEA:23776"/>
        <dbReference type="ChEBI" id="CHEBI:29991"/>
        <dbReference type="ChEBI" id="CHEBI:30616"/>
        <dbReference type="ChEBI" id="CHEBI:57535"/>
        <dbReference type="ChEBI" id="CHEBI:456216"/>
        <dbReference type="EC" id="2.7.2.4"/>
    </reaction>
</comment>
<sequence>MVQPFIFKFGGASVRDAVSFQNVASILKTHWKNGLVVVVSASGDTTDYLEEIIEKAFSQQDFDREIAELEEYHIGICTGLFPSGHSVFSQVNNLFVQLKRKLVSDHKGQGKGFLYDQTIVFGELLSTRILHEYLCQSGLFCLWQDARELIATDSSFKMAKVDWVATMQRCRKLLIPALEKCPVITQGFMGSDWMGNTTTLGREGSDFTAAILAVSTGAKSVSIWKDVAGILNGDPDIFPDAIKFDYLDFEEAAEMTYFGAKVIHPKTIKPLAKQKIPLFVKSFANPDQPGTVIGSFEDHPKIPITVIKPDQVWISFRVRDLSKVGGFHYEEMFKTAKSFNWTVNMLQSTAVTLHLVIDQSELIPETFPTSLMATFHIQKMEGLKLVTVKNYGDDHEKIYRDASEAVLLTEKSPNTLQMLIK</sequence>
<dbReference type="NCBIfam" id="TIGR00657">
    <property type="entry name" value="asp_kinases"/>
    <property type="match status" value="1"/>
</dbReference>
<comment type="pathway">
    <text evidence="8">Amino-acid biosynthesis; L-methionine biosynthesis via de novo pathway; L-homoserine from L-aspartate: step 1/3.</text>
</comment>
<dbReference type="EC" id="2.7.2.4" evidence="7"/>
<dbReference type="SUPFAM" id="SSF53633">
    <property type="entry name" value="Carbamate kinase-like"/>
    <property type="match status" value="1"/>
</dbReference>
<comment type="pathway">
    <text evidence="1 8">Amino-acid biosynthesis; L-lysine biosynthesis via DAP pathway; (S)-tetrahydrodipicolinate from L-aspartate: step 1/4.</text>
</comment>
<proteinExistence type="inferred from homology"/>
<evidence type="ECO:0000256" key="1">
    <source>
        <dbReference type="ARBA" id="ARBA00004766"/>
    </source>
</evidence>
<keyword evidence="8" id="KW-0028">Amino-acid biosynthesis</keyword>
<dbReference type="AlphaFoldDB" id="R7ZUC7"/>
<comment type="similarity">
    <text evidence="2 7">Belongs to the aspartokinase family.</text>
</comment>
<dbReference type="Gene3D" id="3.40.1160.10">
    <property type="entry name" value="Acetylglutamate kinase-like"/>
    <property type="match status" value="1"/>
</dbReference>
<dbReference type="GO" id="GO:0005829">
    <property type="term" value="C:cytosol"/>
    <property type="evidence" value="ECO:0007669"/>
    <property type="project" value="TreeGrafter"/>
</dbReference>
<dbReference type="OrthoDB" id="9799110at2"/>
<dbReference type="RefSeq" id="WP_010853990.1">
    <property type="nucleotide sequence ID" value="NZ_AQHR01000050.1"/>
</dbReference>
<evidence type="ECO:0000256" key="6">
    <source>
        <dbReference type="ARBA" id="ARBA00022840"/>
    </source>
</evidence>
<dbReference type="Proteomes" id="UP000013909">
    <property type="component" value="Unassembled WGS sequence"/>
</dbReference>
<dbReference type="GO" id="GO:0009089">
    <property type="term" value="P:lysine biosynthetic process via diaminopimelate"/>
    <property type="evidence" value="ECO:0007669"/>
    <property type="project" value="UniProtKB-UniPathway"/>
</dbReference>
<dbReference type="GO" id="GO:0009090">
    <property type="term" value="P:homoserine biosynthetic process"/>
    <property type="evidence" value="ECO:0007669"/>
    <property type="project" value="TreeGrafter"/>
</dbReference>
<keyword evidence="11" id="KW-1185">Reference proteome</keyword>
<protein>
    <recommendedName>
        <fullName evidence="7">Aspartokinase</fullName>
        <ecNumber evidence="7">2.7.2.4</ecNumber>
    </recommendedName>
</protein>
<evidence type="ECO:0000259" key="9">
    <source>
        <dbReference type="Pfam" id="PF00696"/>
    </source>
</evidence>
<dbReference type="InterPro" id="IPR001341">
    <property type="entry name" value="Asp_kinase"/>
</dbReference>
<dbReference type="GO" id="GO:0009088">
    <property type="term" value="P:threonine biosynthetic process"/>
    <property type="evidence" value="ECO:0007669"/>
    <property type="project" value="UniProtKB-UniPathway"/>
</dbReference>
<dbReference type="GO" id="GO:0004072">
    <property type="term" value="F:aspartate kinase activity"/>
    <property type="evidence" value="ECO:0007669"/>
    <property type="project" value="UniProtKB-EC"/>
</dbReference>
<dbReference type="PANTHER" id="PTHR21499:SF59">
    <property type="entry name" value="ASPARTOKINASE"/>
    <property type="match status" value="1"/>
</dbReference>
<evidence type="ECO:0000256" key="3">
    <source>
        <dbReference type="ARBA" id="ARBA00022679"/>
    </source>
</evidence>
<comment type="pathway">
    <text evidence="8">Amino-acid biosynthesis; L-threonine biosynthesis; L-threonine from L-aspartate: step 1/5.</text>
</comment>
<evidence type="ECO:0000256" key="2">
    <source>
        <dbReference type="ARBA" id="ARBA00010122"/>
    </source>
</evidence>
<dbReference type="Gene3D" id="1.20.120.1320">
    <property type="entry name" value="Aspartokinase, catalytic domain"/>
    <property type="match status" value="1"/>
</dbReference>
<dbReference type="InterPro" id="IPR001048">
    <property type="entry name" value="Asp/Glu/Uridylate_kinase"/>
</dbReference>
<keyword evidence="4" id="KW-0547">Nucleotide-binding</keyword>
<dbReference type="InterPro" id="IPR042199">
    <property type="entry name" value="AsparK_Bifunc_asparK/hSer_DH"/>
</dbReference>
<reference evidence="10 11" key="1">
    <citation type="submission" date="2013-02" db="EMBL/GenBank/DDBJ databases">
        <title>A novel strain isolated from Lonar lake, Maharashtra, India.</title>
        <authorList>
            <person name="Singh A."/>
        </authorList>
    </citation>
    <scope>NUCLEOTIDE SEQUENCE [LARGE SCALE GENOMIC DNA]</scope>
    <source>
        <strain evidence="10 11">AK24</strain>
    </source>
</reference>
<evidence type="ECO:0000313" key="11">
    <source>
        <dbReference type="Proteomes" id="UP000013909"/>
    </source>
</evidence>
<organism evidence="10 11">
    <name type="scientific">Lunatimonas lonarensis</name>
    <dbReference type="NCBI Taxonomy" id="1232681"/>
    <lineage>
        <taxon>Bacteria</taxon>
        <taxon>Pseudomonadati</taxon>
        <taxon>Bacteroidota</taxon>
        <taxon>Cytophagia</taxon>
        <taxon>Cytophagales</taxon>
        <taxon>Cyclobacteriaceae</taxon>
    </lineage>
</organism>
<comment type="caution">
    <text evidence="10">The sequence shown here is derived from an EMBL/GenBank/DDBJ whole genome shotgun (WGS) entry which is preliminary data.</text>
</comment>
<gene>
    <name evidence="10" type="ORF">ADIS_1852</name>
</gene>
<accession>R7ZUC7</accession>
<evidence type="ECO:0000256" key="5">
    <source>
        <dbReference type="ARBA" id="ARBA00022777"/>
    </source>
</evidence>
<keyword evidence="5 7" id="KW-0418">Kinase</keyword>
<evidence type="ECO:0000256" key="4">
    <source>
        <dbReference type="ARBA" id="ARBA00022741"/>
    </source>
</evidence>
<dbReference type="PATRIC" id="fig|1288963.3.peg.1842"/>